<reference evidence="1" key="1">
    <citation type="submission" date="2014-09" db="EMBL/GenBank/DDBJ databases">
        <authorList>
            <person name="Magalhaes I.L.F."/>
            <person name="Oliveira U."/>
            <person name="Santos F.R."/>
            <person name="Vidigal T.H.D.A."/>
            <person name="Brescovit A.D."/>
            <person name="Santos A.J."/>
        </authorList>
    </citation>
    <scope>NUCLEOTIDE SEQUENCE</scope>
    <source>
        <tissue evidence="1">Shoot tissue taken approximately 20 cm above the soil surface</tissue>
    </source>
</reference>
<dbReference type="AlphaFoldDB" id="A0A0A9B4U8"/>
<accession>A0A0A9B4U8</accession>
<organism evidence="1">
    <name type="scientific">Arundo donax</name>
    <name type="common">Giant reed</name>
    <name type="synonym">Donax arundinaceus</name>
    <dbReference type="NCBI Taxonomy" id="35708"/>
    <lineage>
        <taxon>Eukaryota</taxon>
        <taxon>Viridiplantae</taxon>
        <taxon>Streptophyta</taxon>
        <taxon>Embryophyta</taxon>
        <taxon>Tracheophyta</taxon>
        <taxon>Spermatophyta</taxon>
        <taxon>Magnoliopsida</taxon>
        <taxon>Liliopsida</taxon>
        <taxon>Poales</taxon>
        <taxon>Poaceae</taxon>
        <taxon>PACMAD clade</taxon>
        <taxon>Arundinoideae</taxon>
        <taxon>Arundineae</taxon>
        <taxon>Arundo</taxon>
    </lineage>
</organism>
<name>A0A0A9B4U8_ARUDO</name>
<proteinExistence type="predicted"/>
<protein>
    <submittedName>
        <fullName evidence="1">Uncharacterized protein</fullName>
    </submittedName>
</protein>
<evidence type="ECO:0000313" key="1">
    <source>
        <dbReference type="EMBL" id="JAD56175.1"/>
    </source>
</evidence>
<dbReference type="EMBL" id="GBRH01241720">
    <property type="protein sequence ID" value="JAD56175.1"/>
    <property type="molecule type" value="Transcribed_RNA"/>
</dbReference>
<reference evidence="1" key="2">
    <citation type="journal article" date="2015" name="Data Brief">
        <title>Shoot transcriptome of the giant reed, Arundo donax.</title>
        <authorList>
            <person name="Barrero R.A."/>
            <person name="Guerrero F.D."/>
            <person name="Moolhuijzen P."/>
            <person name="Goolsby J.A."/>
            <person name="Tidwell J."/>
            <person name="Bellgard S.E."/>
            <person name="Bellgard M.I."/>
        </authorList>
    </citation>
    <scope>NUCLEOTIDE SEQUENCE</scope>
    <source>
        <tissue evidence="1">Shoot tissue taken approximately 20 cm above the soil surface</tissue>
    </source>
</reference>
<sequence length="18" mass="2171">MYVRTHSHTYIHEANSQP</sequence>